<dbReference type="PANTHER" id="PTHR31010:SF2">
    <property type="entry name" value="RAN-SPECIFIC GTPASE-ACTIVATING PROTEIN 30"/>
    <property type="match status" value="1"/>
</dbReference>
<keyword evidence="3" id="KW-1185">Reference proteome</keyword>
<dbReference type="Proteomes" id="UP001438707">
    <property type="component" value="Unassembled WGS sequence"/>
</dbReference>
<comment type="caution">
    <text evidence="2">The sequence shown here is derived from an EMBL/GenBank/DDBJ whole genome shotgun (WGS) entry which is preliminary data.</text>
</comment>
<evidence type="ECO:0000256" key="1">
    <source>
        <dbReference type="SAM" id="MobiDB-lite"/>
    </source>
</evidence>
<name>A0AAW1QJG0_9CHLO</name>
<evidence type="ECO:0000313" key="3">
    <source>
        <dbReference type="Proteomes" id="UP001438707"/>
    </source>
</evidence>
<accession>A0AAW1QJG0</accession>
<dbReference type="AlphaFoldDB" id="A0AAW1QJG0"/>
<feature type="compositionally biased region" description="Low complexity" evidence="1">
    <location>
        <begin position="315"/>
        <end position="333"/>
    </location>
</feature>
<feature type="region of interest" description="Disordered" evidence="1">
    <location>
        <begin position="442"/>
        <end position="503"/>
    </location>
</feature>
<dbReference type="PANTHER" id="PTHR31010">
    <property type="entry name" value="RAN-SPECIFIC GTPASE-ACTIVATING PROTEIN 30-RELATED"/>
    <property type="match status" value="1"/>
</dbReference>
<feature type="compositionally biased region" description="Polar residues" evidence="1">
    <location>
        <begin position="448"/>
        <end position="468"/>
    </location>
</feature>
<evidence type="ECO:0000313" key="2">
    <source>
        <dbReference type="EMBL" id="KAK9821539.1"/>
    </source>
</evidence>
<gene>
    <name evidence="2" type="ORF">WJX74_009569</name>
</gene>
<feature type="region of interest" description="Disordered" evidence="1">
    <location>
        <begin position="312"/>
        <end position="353"/>
    </location>
</feature>
<dbReference type="InterPro" id="IPR008812">
    <property type="entry name" value="Ran_GTP-bd-rel"/>
</dbReference>
<sequence length="503" mass="54401">MALALASPLALQAASMVAKQAFGQVSSRSMKGLTQAITERFQGNSELLRLRDQLELKLAVLSLPLEICIQKVIHGSSALQASLEEVVSVIQEVEALEEQLCNQAITLARGETSPSRISSPVQTSARLQGLIQRLDSIIPYLSLSISSVAIAETGESELSPSRLMQASNRLMAAASDSGKEILRLPRVAWHSQTVAMASGKGTCPMQTSFLLCSLALQRLPQPLPAEPPGEEPEVSSAHAAKPEDFCYSLRVQQDLEDGTYHDDDEAPGKVGVDLASLQSVSWSTMHSLNLGDNDHSPVLLLVVDSSRPPAVHNRPSVLMQSSLSASSTATPGSRTPAPSDFSQQEPRTPEQQRKLMRYGIQCSTATQEEEGRDTSSSLQDTGITSWQTLAELEYLLRLCLLELQEGVRHYQVSDERIRMAFSQAPADSPPSRKHVASMSFARGRSGLGSASMTRSDRSTTILSRQLSRSELAEDGDETSSVARDLGRMDLGFGSPVMLPHDRA</sequence>
<organism evidence="2 3">
    <name type="scientific">Apatococcus lobatus</name>
    <dbReference type="NCBI Taxonomy" id="904363"/>
    <lineage>
        <taxon>Eukaryota</taxon>
        <taxon>Viridiplantae</taxon>
        <taxon>Chlorophyta</taxon>
        <taxon>core chlorophytes</taxon>
        <taxon>Trebouxiophyceae</taxon>
        <taxon>Chlorellales</taxon>
        <taxon>Chlorellaceae</taxon>
        <taxon>Apatococcus</taxon>
    </lineage>
</organism>
<reference evidence="2 3" key="1">
    <citation type="journal article" date="2024" name="Nat. Commun.">
        <title>Phylogenomics reveals the evolutionary origins of lichenization in chlorophyte algae.</title>
        <authorList>
            <person name="Puginier C."/>
            <person name="Libourel C."/>
            <person name="Otte J."/>
            <person name="Skaloud P."/>
            <person name="Haon M."/>
            <person name="Grisel S."/>
            <person name="Petersen M."/>
            <person name="Berrin J.G."/>
            <person name="Delaux P.M."/>
            <person name="Dal Grande F."/>
            <person name="Keller J."/>
        </authorList>
    </citation>
    <scope>NUCLEOTIDE SEQUENCE [LARGE SCALE GENOMIC DNA]</scope>
    <source>
        <strain evidence="2 3">SAG 2145</strain>
    </source>
</reference>
<dbReference type="Pfam" id="PF05508">
    <property type="entry name" value="Ran-binding"/>
    <property type="match status" value="1"/>
</dbReference>
<dbReference type="EMBL" id="JALJOS010000037">
    <property type="protein sequence ID" value="KAK9821539.1"/>
    <property type="molecule type" value="Genomic_DNA"/>
</dbReference>
<protein>
    <submittedName>
        <fullName evidence="2">Uncharacterized protein</fullName>
    </submittedName>
</protein>
<proteinExistence type="predicted"/>